<reference evidence="6 7" key="1">
    <citation type="submission" date="2024-08" db="EMBL/GenBank/DDBJ databases">
        <title>Gnathostoma spinigerum genome.</title>
        <authorList>
            <person name="Gonzalez-Bertolin B."/>
            <person name="Monzon S."/>
            <person name="Zaballos A."/>
            <person name="Jimenez P."/>
            <person name="Dekumyoy P."/>
            <person name="Varona S."/>
            <person name="Cuesta I."/>
            <person name="Sumanam S."/>
            <person name="Adisakwattana P."/>
            <person name="Gasser R.B."/>
            <person name="Hernandez-Gonzalez A."/>
            <person name="Young N.D."/>
            <person name="Perteguer M.J."/>
        </authorList>
    </citation>
    <scope>NUCLEOTIDE SEQUENCE [LARGE SCALE GENOMIC DNA]</scope>
    <source>
        <strain evidence="6">AL3</strain>
        <tissue evidence="6">Liver</tissue>
    </source>
</reference>
<dbReference type="GO" id="GO:0005737">
    <property type="term" value="C:cytoplasm"/>
    <property type="evidence" value="ECO:0007669"/>
    <property type="project" value="UniProtKB-SubCell"/>
</dbReference>
<dbReference type="PANTHER" id="PTHR15651:SF7">
    <property type="entry name" value="ARMADILLO REPEAT-CONTAINING PROTEIN 8"/>
    <property type="match status" value="1"/>
</dbReference>
<comment type="subcellular location">
    <subcellularLocation>
        <location evidence="2">Cytoplasm</location>
    </subcellularLocation>
    <subcellularLocation>
        <location evidence="1">Nucleus</location>
    </subcellularLocation>
</comment>
<keyword evidence="7" id="KW-1185">Reference proteome</keyword>
<evidence type="ECO:0008006" key="8">
    <source>
        <dbReference type="Google" id="ProtNLM"/>
    </source>
</evidence>
<evidence type="ECO:0000256" key="2">
    <source>
        <dbReference type="ARBA" id="ARBA00004496"/>
    </source>
</evidence>
<dbReference type="InterPro" id="IPR011989">
    <property type="entry name" value="ARM-like"/>
</dbReference>
<dbReference type="EMBL" id="JBGFUD010003996">
    <property type="protein sequence ID" value="MFH4979256.1"/>
    <property type="molecule type" value="Genomic_DNA"/>
</dbReference>
<dbReference type="PANTHER" id="PTHR15651">
    <property type="entry name" value="ARMADILLO REPEAT-CONTAINING PROTEIN 8"/>
    <property type="match status" value="1"/>
</dbReference>
<dbReference type="InterPro" id="IPR038739">
    <property type="entry name" value="ARMC8/Vid28"/>
</dbReference>
<dbReference type="Proteomes" id="UP001608902">
    <property type="component" value="Unassembled WGS sequence"/>
</dbReference>
<evidence type="ECO:0000313" key="6">
    <source>
        <dbReference type="EMBL" id="MFH4979256.1"/>
    </source>
</evidence>
<dbReference type="SUPFAM" id="SSF48371">
    <property type="entry name" value="ARM repeat"/>
    <property type="match status" value="1"/>
</dbReference>
<keyword evidence="3" id="KW-0963">Cytoplasm</keyword>
<proteinExistence type="predicted"/>
<comment type="caution">
    <text evidence="6">The sequence shown here is derived from an EMBL/GenBank/DDBJ whole genome shotgun (WGS) entry which is preliminary data.</text>
</comment>
<organism evidence="6 7">
    <name type="scientific">Gnathostoma spinigerum</name>
    <dbReference type="NCBI Taxonomy" id="75299"/>
    <lineage>
        <taxon>Eukaryota</taxon>
        <taxon>Metazoa</taxon>
        <taxon>Ecdysozoa</taxon>
        <taxon>Nematoda</taxon>
        <taxon>Chromadorea</taxon>
        <taxon>Rhabditida</taxon>
        <taxon>Spirurina</taxon>
        <taxon>Gnathostomatomorpha</taxon>
        <taxon>Gnathostomatoidea</taxon>
        <taxon>Gnathostomatidae</taxon>
        <taxon>Gnathostoma</taxon>
    </lineage>
</organism>
<dbReference type="Gene3D" id="1.25.10.10">
    <property type="entry name" value="Leucine-rich Repeat Variant"/>
    <property type="match status" value="1"/>
</dbReference>
<evidence type="ECO:0000313" key="7">
    <source>
        <dbReference type="Proteomes" id="UP001608902"/>
    </source>
</evidence>
<name>A0ABD6EP95_9BILA</name>
<gene>
    <name evidence="6" type="ORF">AB6A40_005965</name>
</gene>
<keyword evidence="4" id="KW-0677">Repeat</keyword>
<dbReference type="InterPro" id="IPR016024">
    <property type="entry name" value="ARM-type_fold"/>
</dbReference>
<dbReference type="AlphaFoldDB" id="A0ABD6EP95"/>
<evidence type="ECO:0000256" key="4">
    <source>
        <dbReference type="ARBA" id="ARBA00022737"/>
    </source>
</evidence>
<evidence type="ECO:0000256" key="1">
    <source>
        <dbReference type="ARBA" id="ARBA00004123"/>
    </source>
</evidence>
<dbReference type="GO" id="GO:0005634">
    <property type="term" value="C:nucleus"/>
    <property type="evidence" value="ECO:0007669"/>
    <property type="project" value="UniProtKB-SubCell"/>
</dbReference>
<protein>
    <recommendedName>
        <fullName evidence="8">Armadillo repeat-containing protein 8</fullName>
    </recommendedName>
</protein>
<accession>A0ABD6EP95</accession>
<evidence type="ECO:0000256" key="5">
    <source>
        <dbReference type="ARBA" id="ARBA00023242"/>
    </source>
</evidence>
<keyword evidence="5" id="KW-0539">Nucleus</keyword>
<sequence length="590" mass="67202">MNEENLLEERCASVFDILASLIRVEECRKFDSELSQICSLIFRYLRHEQVGCSALRCLHSLVRLPLPSYLVREFANNGETIRFLLSRTDHLHLHFMLRILSVCLQDTAMKNELANVEVKEYICRGLFLDNAEEVKQSLECIYHFRDVLNTGFWSDAKNLERFRSLISPFFPTNVQICAVRCIIYGFEVCPVSKDVLLKCVLTTLLRCARSSEGVDWRSQAVQLLSSCLRLRSYNNIDEDTHFLREMFKYILSSDSNDASNNELESNALLVISQLLLDSETCRLIVLSSCMTSAADRITRESPDYQIKALLRALHSLSRSPHHLKTTFNNQHFVKFALDCLLYESDTDYLILATALIANLSLHFCSCRAYLVGAIAPLSALARRNRNQSVTLNTVWALMNLSCRSAAEVKLSIMNHFGSNEALVLMENGDEHLFLRLLSLYRNLYCQERSSRESVEVLESLNEQSQQNARNVLTMIKNTFASEFSPKTKEMALNLLSNLCAMPSCQSLVAKDETIIGCIMNELRGVNATSHYGAVLSVYNLLLSDERNRPSIRSALRYSSLPYLLSHVRNTSVPSNVLLIHRIEETIMQLL</sequence>
<evidence type="ECO:0000256" key="3">
    <source>
        <dbReference type="ARBA" id="ARBA00022490"/>
    </source>
</evidence>